<protein>
    <submittedName>
        <fullName evidence="1">Uncharacterized protein</fullName>
    </submittedName>
</protein>
<evidence type="ECO:0000313" key="2">
    <source>
        <dbReference type="Proteomes" id="UP001152320"/>
    </source>
</evidence>
<dbReference type="AlphaFoldDB" id="A0A9Q1CE14"/>
<sequence>MVWIRKRQMCPISLFRTRIMLIWPNYQFTSQVSRRSTGTVHLHFELHRLCMSVFARYIFHWTYIEIFIKMR</sequence>
<organism evidence="1 2">
    <name type="scientific">Holothuria leucospilota</name>
    <name type="common">Black long sea cucumber</name>
    <name type="synonym">Mertensiothuria leucospilota</name>
    <dbReference type="NCBI Taxonomy" id="206669"/>
    <lineage>
        <taxon>Eukaryota</taxon>
        <taxon>Metazoa</taxon>
        <taxon>Echinodermata</taxon>
        <taxon>Eleutherozoa</taxon>
        <taxon>Echinozoa</taxon>
        <taxon>Holothuroidea</taxon>
        <taxon>Aspidochirotacea</taxon>
        <taxon>Aspidochirotida</taxon>
        <taxon>Holothuriidae</taxon>
        <taxon>Holothuria</taxon>
    </lineage>
</organism>
<name>A0A9Q1CE14_HOLLE</name>
<reference evidence="1" key="1">
    <citation type="submission" date="2021-10" db="EMBL/GenBank/DDBJ databases">
        <title>Tropical sea cucumber genome reveals ecological adaptation and Cuvierian tubules defense mechanism.</title>
        <authorList>
            <person name="Chen T."/>
        </authorList>
    </citation>
    <scope>NUCLEOTIDE SEQUENCE</scope>
    <source>
        <strain evidence="1">Nanhai2018</strain>
        <tissue evidence="1">Muscle</tissue>
    </source>
</reference>
<proteinExistence type="predicted"/>
<gene>
    <name evidence="1" type="ORF">HOLleu_10233</name>
</gene>
<dbReference type="Proteomes" id="UP001152320">
    <property type="component" value="Chromosome 4"/>
</dbReference>
<evidence type="ECO:0000313" key="1">
    <source>
        <dbReference type="EMBL" id="KAJ8043236.1"/>
    </source>
</evidence>
<keyword evidence="2" id="KW-1185">Reference proteome</keyword>
<accession>A0A9Q1CE14</accession>
<dbReference type="EMBL" id="JAIZAY010000004">
    <property type="protein sequence ID" value="KAJ8043236.1"/>
    <property type="molecule type" value="Genomic_DNA"/>
</dbReference>
<comment type="caution">
    <text evidence="1">The sequence shown here is derived from an EMBL/GenBank/DDBJ whole genome shotgun (WGS) entry which is preliminary data.</text>
</comment>